<dbReference type="EMBL" id="CP013652">
    <property type="protein sequence ID" value="ALS23707.1"/>
    <property type="molecule type" value="Genomic_DNA"/>
</dbReference>
<keyword evidence="1 2" id="KW-0732">Signal</keyword>
<dbReference type="PANTHER" id="PTHR33376">
    <property type="match status" value="1"/>
</dbReference>
<dbReference type="STRING" id="162209.IJ22_33460"/>
<dbReference type="Gene3D" id="3.40.190.170">
    <property type="entry name" value="Bacterial extracellular solute-binding protein, family 7"/>
    <property type="match status" value="1"/>
</dbReference>
<dbReference type="GO" id="GO:0055085">
    <property type="term" value="P:transmembrane transport"/>
    <property type="evidence" value="ECO:0007669"/>
    <property type="project" value="InterPro"/>
</dbReference>
<dbReference type="InterPro" id="IPR038404">
    <property type="entry name" value="TRAP_DctP_sf"/>
</dbReference>
<dbReference type="PIRSF" id="PIRSF006470">
    <property type="entry name" value="DctB"/>
    <property type="match status" value="1"/>
</dbReference>
<gene>
    <name evidence="3" type="ORF">IJ22_33460</name>
</gene>
<dbReference type="Pfam" id="PF03480">
    <property type="entry name" value="DctP"/>
    <property type="match status" value="1"/>
</dbReference>
<feature type="signal peptide" evidence="2">
    <location>
        <begin position="1"/>
        <end position="19"/>
    </location>
</feature>
<dbReference type="GO" id="GO:0030246">
    <property type="term" value="F:carbohydrate binding"/>
    <property type="evidence" value="ECO:0007669"/>
    <property type="project" value="TreeGrafter"/>
</dbReference>
<feature type="chain" id="PRO_5038944668" evidence="2">
    <location>
        <begin position="20"/>
        <end position="345"/>
    </location>
</feature>
<evidence type="ECO:0000313" key="3">
    <source>
        <dbReference type="EMBL" id="ALS23707.1"/>
    </source>
</evidence>
<accession>A0A0U2IMZ3</accession>
<dbReference type="PANTHER" id="PTHR33376:SF2">
    <property type="entry name" value="DICARBOXYLATE-BINDING PERIPLASMIC PROTEIN"/>
    <property type="match status" value="1"/>
</dbReference>
<dbReference type="NCBIfam" id="TIGR00787">
    <property type="entry name" value="dctP"/>
    <property type="match status" value="1"/>
</dbReference>
<sequence precursor="true">MKKSILSMVFVLAASAALSACSSAGSSGDTGAGSGKTYEIKVAHAAPATNDRLEISLQEFKKEVEAKSNGAIKINTFPASQLGGEREQVEGVQLGSLHMAAVSTGPLPGIFKDSMVFDLPFLFNNEEQAYAVLDGPVGQELLQNMAAQTGIRGLAWGENGFRHFTNNIRPVQKPEDLKGLKIRTQENPLHMDMVKALAASPTPMAFGEVYSALQQGVIDGQENPISLIESMRFNEVNKYATLNGHVYSPYVLIINDAFYQMLPQDLQKVLADAAKNWSTVQRDLNKKQVDAGVENLKQKGMNIIELTDAEKDAFRNATKSVYDKYRNELSSGLIDKVLQAAEEAK</sequence>
<protein>
    <submittedName>
        <fullName evidence="3">C4-dicarboxylate ABC transporter</fullName>
    </submittedName>
</protein>
<dbReference type="PROSITE" id="PS51257">
    <property type="entry name" value="PROKAR_LIPOPROTEIN"/>
    <property type="match status" value="1"/>
</dbReference>
<dbReference type="NCBIfam" id="NF037995">
    <property type="entry name" value="TRAP_S1"/>
    <property type="match status" value="1"/>
</dbReference>
<reference evidence="4" key="1">
    <citation type="submission" date="2015-12" db="EMBL/GenBank/DDBJ databases">
        <title>Complete genome sequences of two moderately thermophilic Paenibacillus species.</title>
        <authorList>
            <person name="Butler R.III."/>
            <person name="Wang J."/>
            <person name="Stark B.C."/>
            <person name="Pombert J.-F."/>
        </authorList>
    </citation>
    <scope>NUCLEOTIDE SEQUENCE [LARGE SCALE GENOMIC DNA]</scope>
    <source>
        <strain evidence="4">32O-Y</strain>
    </source>
</reference>
<evidence type="ECO:0000313" key="4">
    <source>
        <dbReference type="Proteomes" id="UP000061660"/>
    </source>
</evidence>
<evidence type="ECO:0000256" key="1">
    <source>
        <dbReference type="ARBA" id="ARBA00022729"/>
    </source>
</evidence>
<dbReference type="KEGG" id="pnp:IJ22_33460"/>
<proteinExistence type="predicted"/>
<dbReference type="InterPro" id="IPR018389">
    <property type="entry name" value="DctP_fam"/>
</dbReference>
<dbReference type="AlphaFoldDB" id="A0A0U2IMZ3"/>
<organism evidence="3 4">
    <name type="scientific">Paenibacillus naphthalenovorans</name>
    <dbReference type="NCBI Taxonomy" id="162209"/>
    <lineage>
        <taxon>Bacteria</taxon>
        <taxon>Bacillati</taxon>
        <taxon>Bacillota</taxon>
        <taxon>Bacilli</taxon>
        <taxon>Bacillales</taxon>
        <taxon>Paenibacillaceae</taxon>
        <taxon>Paenibacillus</taxon>
    </lineage>
</organism>
<dbReference type="GO" id="GO:0030288">
    <property type="term" value="C:outer membrane-bounded periplasmic space"/>
    <property type="evidence" value="ECO:0007669"/>
    <property type="project" value="InterPro"/>
</dbReference>
<dbReference type="Proteomes" id="UP000061660">
    <property type="component" value="Chromosome"/>
</dbReference>
<name>A0A0U2IMZ3_9BACL</name>
<evidence type="ECO:0000256" key="2">
    <source>
        <dbReference type="SAM" id="SignalP"/>
    </source>
</evidence>
<dbReference type="CDD" id="cd13676">
    <property type="entry name" value="PBP2_TRAP_DctP2_like"/>
    <property type="match status" value="1"/>
</dbReference>
<reference evidence="3 4" key="2">
    <citation type="journal article" date="2016" name="Genome Announc.">
        <title>Complete Genome Sequences of Two Interactive Moderate Thermophiles, Paenibacillus napthalenovorans 32O-Y and Paenibacillus sp. 32O-W.</title>
        <authorList>
            <person name="Butler R.R.III."/>
            <person name="Wang J."/>
            <person name="Stark B.C."/>
            <person name="Pombert J.F."/>
        </authorList>
    </citation>
    <scope>NUCLEOTIDE SEQUENCE [LARGE SCALE GENOMIC DNA]</scope>
    <source>
        <strain evidence="3 4">32O-Y</strain>
    </source>
</reference>
<dbReference type="PATRIC" id="fig|162209.4.peg.3579"/>
<keyword evidence="4" id="KW-1185">Reference proteome</keyword>
<dbReference type="InterPro" id="IPR004682">
    <property type="entry name" value="TRAP_DctP"/>
</dbReference>
<dbReference type="RefSeq" id="WP_201023561.1">
    <property type="nucleotide sequence ID" value="NZ_CP013652.1"/>
</dbReference>